<dbReference type="InterPro" id="IPR002156">
    <property type="entry name" value="RNaseH_domain"/>
</dbReference>
<dbReference type="EMBL" id="QGKV02002055">
    <property type="protein sequence ID" value="KAF3494259.1"/>
    <property type="molecule type" value="Genomic_DNA"/>
</dbReference>
<accession>A0ABQ7A986</accession>
<keyword evidence="3" id="KW-1185">Reference proteome</keyword>
<dbReference type="Pfam" id="PF13456">
    <property type="entry name" value="RVT_3"/>
    <property type="match status" value="1"/>
</dbReference>
<evidence type="ECO:0000313" key="2">
    <source>
        <dbReference type="EMBL" id="KAF3494259.1"/>
    </source>
</evidence>
<sequence>MSSSDAVWLPQDNITGCGWHYTDLSQHVRGQGSTVEAFVASPLTVEALSVCEPLLQAKSLHFSNIWFKTDNQVLLNALLSKDNSSRVCRIHPDIETLA</sequence>
<feature type="domain" description="RNase H type-1" evidence="1">
    <location>
        <begin position="4"/>
        <end position="97"/>
    </location>
</feature>
<dbReference type="Proteomes" id="UP000266723">
    <property type="component" value="Unassembled WGS sequence"/>
</dbReference>
<name>A0ABQ7A986_BRACR</name>
<gene>
    <name evidence="2" type="ORF">DY000_02053372</name>
</gene>
<evidence type="ECO:0000259" key="1">
    <source>
        <dbReference type="Pfam" id="PF13456"/>
    </source>
</evidence>
<protein>
    <recommendedName>
        <fullName evidence="1">RNase H type-1 domain-containing protein</fullName>
    </recommendedName>
</protein>
<reference evidence="2 3" key="1">
    <citation type="journal article" date="2020" name="BMC Genomics">
        <title>Intraspecific diversification of the crop wild relative Brassica cretica Lam. using demographic model selection.</title>
        <authorList>
            <person name="Kioukis A."/>
            <person name="Michalopoulou V.A."/>
            <person name="Briers L."/>
            <person name="Pirintsos S."/>
            <person name="Studholme D.J."/>
            <person name="Pavlidis P."/>
            <person name="Sarris P.F."/>
        </authorList>
    </citation>
    <scope>NUCLEOTIDE SEQUENCE [LARGE SCALE GENOMIC DNA]</scope>
    <source>
        <strain evidence="3">cv. PFS-1207/04</strain>
    </source>
</reference>
<evidence type="ECO:0000313" key="3">
    <source>
        <dbReference type="Proteomes" id="UP000266723"/>
    </source>
</evidence>
<comment type="caution">
    <text evidence="2">The sequence shown here is derived from an EMBL/GenBank/DDBJ whole genome shotgun (WGS) entry which is preliminary data.</text>
</comment>
<proteinExistence type="predicted"/>
<organism evidence="2 3">
    <name type="scientific">Brassica cretica</name>
    <name type="common">Mustard</name>
    <dbReference type="NCBI Taxonomy" id="69181"/>
    <lineage>
        <taxon>Eukaryota</taxon>
        <taxon>Viridiplantae</taxon>
        <taxon>Streptophyta</taxon>
        <taxon>Embryophyta</taxon>
        <taxon>Tracheophyta</taxon>
        <taxon>Spermatophyta</taxon>
        <taxon>Magnoliopsida</taxon>
        <taxon>eudicotyledons</taxon>
        <taxon>Gunneridae</taxon>
        <taxon>Pentapetalae</taxon>
        <taxon>rosids</taxon>
        <taxon>malvids</taxon>
        <taxon>Brassicales</taxon>
        <taxon>Brassicaceae</taxon>
        <taxon>Brassiceae</taxon>
        <taxon>Brassica</taxon>
    </lineage>
</organism>